<dbReference type="AlphaFoldDB" id="A0A812WEI1"/>
<evidence type="ECO:0000313" key="2">
    <source>
        <dbReference type="EMBL" id="CAE7674938.1"/>
    </source>
</evidence>
<proteinExistence type="predicted"/>
<dbReference type="PANTHER" id="PTHR38899">
    <property type="entry name" value="DOMAIN OOKINETE PROTEIN, PUTATIVE-RELATED"/>
    <property type="match status" value="1"/>
</dbReference>
<protein>
    <submittedName>
        <fullName evidence="2">Uncharacterized protein</fullName>
    </submittedName>
</protein>
<sequence length="550" mass="61708">MGCGGSTQSALLLQEEPLKERNTAGSNESTVEPNDEAPSGDSLPWKEVVKVDSQRSARSQVTTGDCTPAVEAVPSETIDSLLSADFLHAGTGAPDMENSKLNANLRKFAVIDAEGTIPEEFPRLARLIIRNQARMLAGQELKVSRCFSEDTAEYPPDLGKAVGVVGCRRLTEPVLADERFKHIEGSGHRTSQELQAKLWRCWQEKDPRLPGRLSDKEEPIQSSQSSPAIVKNALQVPDDLVAALDAQLDSFRVEEELELASIEKAAEEHRGIAEEGISALVEGLQTAVQEVLYRSGDGNVPEALALEHSHGEAEWQRRDNVLFILDWDDTIFPTTWLATKPWFRNWIREKGSPESIGEIDPEDLEHLNALDMAAHESISWMNSKSTLVCITLSQRPWVEMSMKAFMPRLARLWQECEISVHYAVEEYVATPSRQGFWCQKPSGAGGLEGTVLELHIRSNRKRKVMERILRRFYRKNSNCWLHAVSVGDGLAERDALQEISMTHQNPAQESGERRFRVKTIQMIEDPSCEHIKMQLEVLKKWTQVIINSDQ</sequence>
<feature type="non-terminal residue" evidence="2">
    <location>
        <position position="550"/>
    </location>
</feature>
<evidence type="ECO:0000313" key="3">
    <source>
        <dbReference type="Proteomes" id="UP000601435"/>
    </source>
</evidence>
<feature type="compositionally biased region" description="Polar residues" evidence="1">
    <location>
        <begin position="1"/>
        <end position="11"/>
    </location>
</feature>
<feature type="compositionally biased region" description="Polar residues" evidence="1">
    <location>
        <begin position="23"/>
        <end position="32"/>
    </location>
</feature>
<name>A0A812WEI1_9DINO</name>
<dbReference type="PANTHER" id="PTHR38899:SF1">
    <property type="entry name" value="PROTEIN KINASE"/>
    <property type="match status" value="1"/>
</dbReference>
<reference evidence="2" key="1">
    <citation type="submission" date="2021-02" db="EMBL/GenBank/DDBJ databases">
        <authorList>
            <person name="Dougan E. K."/>
            <person name="Rhodes N."/>
            <person name="Thang M."/>
            <person name="Chan C."/>
        </authorList>
    </citation>
    <scope>NUCLEOTIDE SEQUENCE</scope>
</reference>
<gene>
    <name evidence="2" type="ORF">SNEC2469_LOCUS19355</name>
</gene>
<dbReference type="EMBL" id="CAJNJA010033119">
    <property type="protein sequence ID" value="CAE7674938.1"/>
    <property type="molecule type" value="Genomic_DNA"/>
</dbReference>
<organism evidence="2 3">
    <name type="scientific">Symbiodinium necroappetens</name>
    <dbReference type="NCBI Taxonomy" id="1628268"/>
    <lineage>
        <taxon>Eukaryota</taxon>
        <taxon>Sar</taxon>
        <taxon>Alveolata</taxon>
        <taxon>Dinophyceae</taxon>
        <taxon>Suessiales</taxon>
        <taxon>Symbiodiniaceae</taxon>
        <taxon>Symbiodinium</taxon>
    </lineage>
</organism>
<feature type="region of interest" description="Disordered" evidence="1">
    <location>
        <begin position="1"/>
        <end position="45"/>
    </location>
</feature>
<keyword evidence="3" id="KW-1185">Reference proteome</keyword>
<comment type="caution">
    <text evidence="2">The sequence shown here is derived from an EMBL/GenBank/DDBJ whole genome shotgun (WGS) entry which is preliminary data.</text>
</comment>
<dbReference type="OrthoDB" id="420096at2759"/>
<accession>A0A812WEI1</accession>
<dbReference type="Proteomes" id="UP000601435">
    <property type="component" value="Unassembled WGS sequence"/>
</dbReference>
<evidence type="ECO:0000256" key="1">
    <source>
        <dbReference type="SAM" id="MobiDB-lite"/>
    </source>
</evidence>